<dbReference type="Proteomes" id="UP001219525">
    <property type="component" value="Unassembled WGS sequence"/>
</dbReference>
<feature type="region of interest" description="Disordered" evidence="1">
    <location>
        <begin position="76"/>
        <end position="152"/>
    </location>
</feature>
<sequence>MPLTRVAILSSLLAASSVFAQCSLATGDVTLLWGVTTSTAAVPLGFGTTPVDAQGRAILAITDSFPTQVLTAYSCDEDGIDGSTDQNGGSDTSGGPGPSGPGNGGGSPTKGGTGPSGPGNGNGSPTKGGPGPSGPGNGGGSPTSGGPGPSGNVFGALADVSTNLCLTASSLGSANITISQEACITPLTGDGGVPDPSQTFQWTIVNGTAAMDSFVFIGDGVGAATNYVPSVVGSGVGAYVSLQFQPSGLDSAADAEGLLISIV</sequence>
<feature type="signal peptide" evidence="2">
    <location>
        <begin position="1"/>
        <end position="20"/>
    </location>
</feature>
<proteinExistence type="predicted"/>
<comment type="caution">
    <text evidence="3">The sequence shown here is derived from an EMBL/GenBank/DDBJ whole genome shotgun (WGS) entry which is preliminary data.</text>
</comment>
<evidence type="ECO:0000256" key="2">
    <source>
        <dbReference type="SAM" id="SignalP"/>
    </source>
</evidence>
<evidence type="ECO:0008006" key="5">
    <source>
        <dbReference type="Google" id="ProtNLM"/>
    </source>
</evidence>
<keyword evidence="2" id="KW-0732">Signal</keyword>
<protein>
    <recommendedName>
        <fullName evidence="5">Ig-like domain-containing protein</fullName>
    </recommendedName>
</protein>
<accession>A0AAD6VUV0</accession>
<keyword evidence="4" id="KW-1185">Reference proteome</keyword>
<name>A0AAD6VUV0_9AGAR</name>
<gene>
    <name evidence="3" type="ORF">GGX14DRAFT_540516</name>
</gene>
<reference evidence="3" key="1">
    <citation type="submission" date="2023-03" db="EMBL/GenBank/DDBJ databases">
        <title>Massive genome expansion in bonnet fungi (Mycena s.s.) driven by repeated elements and novel gene families across ecological guilds.</title>
        <authorList>
            <consortium name="Lawrence Berkeley National Laboratory"/>
            <person name="Harder C.B."/>
            <person name="Miyauchi S."/>
            <person name="Viragh M."/>
            <person name="Kuo A."/>
            <person name="Thoen E."/>
            <person name="Andreopoulos B."/>
            <person name="Lu D."/>
            <person name="Skrede I."/>
            <person name="Drula E."/>
            <person name="Henrissat B."/>
            <person name="Morin E."/>
            <person name="Kohler A."/>
            <person name="Barry K."/>
            <person name="LaButti K."/>
            <person name="Morin E."/>
            <person name="Salamov A."/>
            <person name="Lipzen A."/>
            <person name="Mereny Z."/>
            <person name="Hegedus B."/>
            <person name="Baldrian P."/>
            <person name="Stursova M."/>
            <person name="Weitz H."/>
            <person name="Taylor A."/>
            <person name="Grigoriev I.V."/>
            <person name="Nagy L.G."/>
            <person name="Martin F."/>
            <person name="Kauserud H."/>
        </authorList>
    </citation>
    <scope>NUCLEOTIDE SEQUENCE</scope>
    <source>
        <strain evidence="3">9144</strain>
    </source>
</reference>
<dbReference type="EMBL" id="JARJCW010000008">
    <property type="protein sequence ID" value="KAJ7221359.1"/>
    <property type="molecule type" value="Genomic_DNA"/>
</dbReference>
<feature type="chain" id="PRO_5042193793" description="Ig-like domain-containing protein" evidence="2">
    <location>
        <begin position="21"/>
        <end position="263"/>
    </location>
</feature>
<evidence type="ECO:0000256" key="1">
    <source>
        <dbReference type="SAM" id="MobiDB-lite"/>
    </source>
</evidence>
<evidence type="ECO:0000313" key="3">
    <source>
        <dbReference type="EMBL" id="KAJ7221359.1"/>
    </source>
</evidence>
<feature type="compositionally biased region" description="Gly residues" evidence="1">
    <location>
        <begin position="91"/>
        <end position="149"/>
    </location>
</feature>
<evidence type="ECO:0000313" key="4">
    <source>
        <dbReference type="Proteomes" id="UP001219525"/>
    </source>
</evidence>
<organism evidence="3 4">
    <name type="scientific">Mycena pura</name>
    <dbReference type="NCBI Taxonomy" id="153505"/>
    <lineage>
        <taxon>Eukaryota</taxon>
        <taxon>Fungi</taxon>
        <taxon>Dikarya</taxon>
        <taxon>Basidiomycota</taxon>
        <taxon>Agaricomycotina</taxon>
        <taxon>Agaricomycetes</taxon>
        <taxon>Agaricomycetidae</taxon>
        <taxon>Agaricales</taxon>
        <taxon>Marasmiineae</taxon>
        <taxon>Mycenaceae</taxon>
        <taxon>Mycena</taxon>
    </lineage>
</organism>
<dbReference type="AlphaFoldDB" id="A0AAD6VUV0"/>